<reference evidence="1" key="1">
    <citation type="submission" date="2021-02" db="EMBL/GenBank/DDBJ databases">
        <authorList>
            <person name="Nowell W R."/>
        </authorList>
    </citation>
    <scope>NUCLEOTIDE SEQUENCE</scope>
</reference>
<protein>
    <submittedName>
        <fullName evidence="1">Uncharacterized protein</fullName>
    </submittedName>
</protein>
<organism evidence="1 2">
    <name type="scientific">Rotaria sordida</name>
    <dbReference type="NCBI Taxonomy" id="392033"/>
    <lineage>
        <taxon>Eukaryota</taxon>
        <taxon>Metazoa</taxon>
        <taxon>Spiralia</taxon>
        <taxon>Gnathifera</taxon>
        <taxon>Rotifera</taxon>
        <taxon>Eurotatoria</taxon>
        <taxon>Bdelloidea</taxon>
        <taxon>Philodinida</taxon>
        <taxon>Philodinidae</taxon>
        <taxon>Rotaria</taxon>
    </lineage>
</organism>
<gene>
    <name evidence="1" type="ORF">OTI717_LOCUS40528</name>
</gene>
<dbReference type="Proteomes" id="UP000663823">
    <property type="component" value="Unassembled WGS sequence"/>
</dbReference>
<feature type="non-terminal residue" evidence="1">
    <location>
        <position position="58"/>
    </location>
</feature>
<sequence>MNDEIQTFIEFLLDTETTSETLFNQAITEKQELYNNVRNGSIFKKIVDQKFQQWKIYY</sequence>
<accession>A0A820ETY4</accession>
<comment type="caution">
    <text evidence="1">The sequence shown here is derived from an EMBL/GenBank/DDBJ whole genome shotgun (WGS) entry which is preliminary data.</text>
</comment>
<dbReference type="AlphaFoldDB" id="A0A820ETY4"/>
<dbReference type="EMBL" id="CAJOAX010033116">
    <property type="protein sequence ID" value="CAF4253925.1"/>
    <property type="molecule type" value="Genomic_DNA"/>
</dbReference>
<evidence type="ECO:0000313" key="1">
    <source>
        <dbReference type="EMBL" id="CAF4253925.1"/>
    </source>
</evidence>
<evidence type="ECO:0000313" key="2">
    <source>
        <dbReference type="Proteomes" id="UP000663823"/>
    </source>
</evidence>
<name>A0A820ETY4_9BILA</name>
<proteinExistence type="predicted"/>